<dbReference type="PANTHER" id="PTHR43155:SF2">
    <property type="entry name" value="CYCLIC DI-GMP PHOSPHODIESTERASE PA4108"/>
    <property type="match status" value="1"/>
</dbReference>
<evidence type="ECO:0000256" key="1">
    <source>
        <dbReference type="SAM" id="Coils"/>
    </source>
</evidence>
<feature type="domain" description="HD-GYP" evidence="3">
    <location>
        <begin position="243"/>
        <end position="437"/>
    </location>
</feature>
<dbReference type="InterPro" id="IPR037522">
    <property type="entry name" value="HD_GYP_dom"/>
</dbReference>
<feature type="compositionally biased region" description="Low complexity" evidence="2">
    <location>
        <begin position="17"/>
        <end position="31"/>
    </location>
</feature>
<dbReference type="Pfam" id="PF13487">
    <property type="entry name" value="HD_5"/>
    <property type="match status" value="1"/>
</dbReference>
<dbReference type="SMART" id="SM00471">
    <property type="entry name" value="HDc"/>
    <property type="match status" value="1"/>
</dbReference>
<gene>
    <name evidence="4" type="ORF">SAMN02745220_02582</name>
</gene>
<feature type="compositionally biased region" description="Polar residues" evidence="2">
    <location>
        <begin position="1"/>
        <end position="16"/>
    </location>
</feature>
<feature type="coiled-coil region" evidence="1">
    <location>
        <begin position="215"/>
        <end position="242"/>
    </location>
</feature>
<proteinExistence type="predicted"/>
<dbReference type="PANTHER" id="PTHR43155">
    <property type="entry name" value="CYCLIC DI-GMP PHOSPHODIESTERASE PA4108-RELATED"/>
    <property type="match status" value="1"/>
</dbReference>
<keyword evidence="1" id="KW-0175">Coiled coil</keyword>
<evidence type="ECO:0000313" key="5">
    <source>
        <dbReference type="Proteomes" id="UP000184603"/>
    </source>
</evidence>
<dbReference type="Proteomes" id="UP000184603">
    <property type="component" value="Unassembled WGS sequence"/>
</dbReference>
<evidence type="ECO:0000256" key="2">
    <source>
        <dbReference type="SAM" id="MobiDB-lite"/>
    </source>
</evidence>
<dbReference type="OrthoDB" id="9764337at2"/>
<accession>A0A1M7Y8S6</accession>
<organism evidence="4 5">
    <name type="scientific">Desulfopila aestuarii DSM 18488</name>
    <dbReference type="NCBI Taxonomy" id="1121416"/>
    <lineage>
        <taxon>Bacteria</taxon>
        <taxon>Pseudomonadati</taxon>
        <taxon>Thermodesulfobacteriota</taxon>
        <taxon>Desulfobulbia</taxon>
        <taxon>Desulfobulbales</taxon>
        <taxon>Desulfocapsaceae</taxon>
        <taxon>Desulfopila</taxon>
    </lineage>
</organism>
<dbReference type="SUPFAM" id="SSF109604">
    <property type="entry name" value="HD-domain/PDEase-like"/>
    <property type="match status" value="1"/>
</dbReference>
<feature type="region of interest" description="Disordered" evidence="2">
    <location>
        <begin position="116"/>
        <end position="138"/>
    </location>
</feature>
<evidence type="ECO:0000259" key="3">
    <source>
        <dbReference type="PROSITE" id="PS51832"/>
    </source>
</evidence>
<feature type="region of interest" description="Disordered" evidence="2">
    <location>
        <begin position="1"/>
        <end position="31"/>
    </location>
</feature>
<evidence type="ECO:0000313" key="4">
    <source>
        <dbReference type="EMBL" id="SHO48981.1"/>
    </source>
</evidence>
<dbReference type="AlphaFoldDB" id="A0A1M7Y8S6"/>
<sequence length="437" mass="49545">MGTLGLRSNIQSQKTVSSNHSSENGSSGHHSILSSKTYSQALVQRLTECIAGYKAYERTGTAPLLYIAAWKEGSKNIWYEYASKKFTDFLDCELHQIPSFLRGSLIDRRTYREQKNELTGSKEIKSRNETSESWRELREEGKSSGVVEAFYKVRTKHGEAVWIKDHATVELHQADNICLSLGFLTIVSKEMESEEILQQHHDLLEAIVQGRTAELTKLNKKLRKEVEERKLIEEELSNSNTRLQGNLEEIVQAMSLTLEERDPYTVGHQRRTTVLAMAIAEKMNLSQDEKKGLQLASLIHDMGKISIPGEILSKPGPLNDVELLLIKRHPKVAYDILKQIDFPWPVDKIVLQHHEKYDGSGYPQKLAGENILLEARILCVADVVETIGSHRPYRPSMGNEAALQEIRDNRGILYDPQVVDACISIFEDKNFLATSDF</sequence>
<dbReference type="EMBL" id="FRFE01000012">
    <property type="protein sequence ID" value="SHO48981.1"/>
    <property type="molecule type" value="Genomic_DNA"/>
</dbReference>
<name>A0A1M7Y8S6_9BACT</name>
<dbReference type="InterPro" id="IPR003607">
    <property type="entry name" value="HD/PDEase_dom"/>
</dbReference>
<dbReference type="CDD" id="cd00077">
    <property type="entry name" value="HDc"/>
    <property type="match status" value="1"/>
</dbReference>
<dbReference type="RefSeq" id="WP_073613874.1">
    <property type="nucleotide sequence ID" value="NZ_FRFE01000012.1"/>
</dbReference>
<dbReference type="Gene3D" id="1.10.3210.10">
    <property type="entry name" value="Hypothetical protein af1432"/>
    <property type="match status" value="1"/>
</dbReference>
<dbReference type="PROSITE" id="PS51832">
    <property type="entry name" value="HD_GYP"/>
    <property type="match status" value="1"/>
</dbReference>
<dbReference type="Gene3D" id="3.30.450.20">
    <property type="entry name" value="PAS domain"/>
    <property type="match status" value="1"/>
</dbReference>
<keyword evidence="5" id="KW-1185">Reference proteome</keyword>
<reference evidence="4 5" key="1">
    <citation type="submission" date="2016-12" db="EMBL/GenBank/DDBJ databases">
        <authorList>
            <person name="Song W.-J."/>
            <person name="Kurnit D.M."/>
        </authorList>
    </citation>
    <scope>NUCLEOTIDE SEQUENCE [LARGE SCALE GENOMIC DNA]</scope>
    <source>
        <strain evidence="4 5">DSM 18488</strain>
    </source>
</reference>
<protein>
    <submittedName>
        <fullName evidence="4">HD-GYP domain, c-di-GMP phosphodiesterase class II (Or its inactivated variant)</fullName>
    </submittedName>
</protein>
<dbReference type="STRING" id="1121416.SAMN02745220_02582"/>